<dbReference type="Pfam" id="PF04773">
    <property type="entry name" value="FecR"/>
    <property type="match status" value="1"/>
</dbReference>
<dbReference type="InterPro" id="IPR012373">
    <property type="entry name" value="Ferrdict_sens_TM"/>
</dbReference>
<feature type="domain" description="FecR protein" evidence="1">
    <location>
        <begin position="34"/>
        <end position="123"/>
    </location>
</feature>
<sequence>MLIGSLAASVAAVGILSARPPLGIWPSIGELAADFRTSKGERRRITLSSDVVLDLNTQTSLSRGTSTRHFDLVAGEAIVTCRRSGTGPVEVAAGDGRILADEAGFAVRRDGRFVTVTCLSGDIDLHHHAERLQLGPGQQAGYSSDRLGPVTIVDPDATTSWISGLLVFKNQTLGQVIDEVNRYRPGRIVVINSDVARRLVNATFHLDRLDDVTAQIRDAFGVTITTFPGGLVLLG</sequence>
<dbReference type="PANTHER" id="PTHR30273:SF2">
    <property type="entry name" value="PROTEIN FECR"/>
    <property type="match status" value="1"/>
</dbReference>
<dbReference type="EMBL" id="AP014854">
    <property type="protein sequence ID" value="BAS00467.1"/>
    <property type="molecule type" value="Genomic_DNA"/>
</dbReference>
<dbReference type="PANTHER" id="PTHR30273">
    <property type="entry name" value="PERIPLASMIC SIGNAL SENSOR AND SIGMA FACTOR ACTIVATOR FECR-RELATED"/>
    <property type="match status" value="1"/>
</dbReference>
<proteinExistence type="predicted"/>
<protein>
    <submittedName>
        <fullName evidence="2">Sigma factor regulator VreR</fullName>
    </submittedName>
</protein>
<evidence type="ECO:0000313" key="2">
    <source>
        <dbReference type="EMBL" id="BAS00467.1"/>
    </source>
</evidence>
<accession>A0A182D4M7</accession>
<evidence type="ECO:0000259" key="1">
    <source>
        <dbReference type="Pfam" id="PF04773"/>
    </source>
</evidence>
<dbReference type="AlphaFoldDB" id="A0A182D4M7"/>
<organism evidence="2">
    <name type="scientific">Blastochloris viridis</name>
    <name type="common">Rhodopseudomonas viridis</name>
    <dbReference type="NCBI Taxonomy" id="1079"/>
    <lineage>
        <taxon>Bacteria</taxon>
        <taxon>Pseudomonadati</taxon>
        <taxon>Pseudomonadota</taxon>
        <taxon>Alphaproteobacteria</taxon>
        <taxon>Hyphomicrobiales</taxon>
        <taxon>Blastochloridaceae</taxon>
        <taxon>Blastochloris</taxon>
    </lineage>
</organism>
<reference evidence="2" key="1">
    <citation type="journal article" date="2015" name="Genome Announc.">
        <title>Complete Genome Sequence of the Bacteriochlorophyll b-Producing Photosynthetic Bacterium Blastochloris viridis.</title>
        <authorList>
            <person name="Tsukatani Y."/>
            <person name="Hirose Y."/>
            <person name="Harada J."/>
            <person name="Misawa N."/>
            <person name="Mori K."/>
            <person name="Inoue K."/>
            <person name="Tamiaki H."/>
        </authorList>
    </citation>
    <scope>NUCLEOTIDE SEQUENCE [LARGE SCALE GENOMIC DNA]</scope>
    <source>
        <strain evidence="2">DSM 133</strain>
    </source>
</reference>
<dbReference type="Gene3D" id="2.60.120.1440">
    <property type="match status" value="1"/>
</dbReference>
<dbReference type="Gene3D" id="3.55.50.30">
    <property type="match status" value="1"/>
</dbReference>
<dbReference type="GO" id="GO:0016989">
    <property type="term" value="F:sigma factor antagonist activity"/>
    <property type="evidence" value="ECO:0007669"/>
    <property type="project" value="TreeGrafter"/>
</dbReference>
<gene>
    <name evidence="2" type="ORF">BV133_2873</name>
</gene>
<dbReference type="InterPro" id="IPR006860">
    <property type="entry name" value="FecR"/>
</dbReference>
<name>A0A182D4M7_BLAVI</name>